<evidence type="ECO:0000313" key="2">
    <source>
        <dbReference type="EMBL" id="DAF98453.1"/>
    </source>
</evidence>
<dbReference type="EMBL" id="BK016147">
    <property type="protein sequence ID" value="DAF98453.1"/>
    <property type="molecule type" value="Genomic_DNA"/>
</dbReference>
<feature type="transmembrane region" description="Helical" evidence="1">
    <location>
        <begin position="12"/>
        <end position="34"/>
    </location>
</feature>
<reference evidence="2" key="1">
    <citation type="journal article" date="2021" name="Proc. Natl. Acad. Sci. U.S.A.">
        <title>A Catalog of Tens of Thousands of Viruses from Human Metagenomes Reveals Hidden Associations with Chronic Diseases.</title>
        <authorList>
            <person name="Tisza M.J."/>
            <person name="Buck C.B."/>
        </authorList>
    </citation>
    <scope>NUCLEOTIDE SEQUENCE</scope>
    <source>
        <strain evidence="2">Ctwfx1</strain>
    </source>
</reference>
<keyword evidence="1" id="KW-0472">Membrane</keyword>
<keyword evidence="1" id="KW-1133">Transmembrane helix</keyword>
<protein>
    <submittedName>
        <fullName evidence="2">Uncharacterized protein</fullName>
    </submittedName>
</protein>
<keyword evidence="1" id="KW-0812">Transmembrane</keyword>
<evidence type="ECO:0000256" key="1">
    <source>
        <dbReference type="SAM" id="Phobius"/>
    </source>
</evidence>
<name>A0A8S5UVE9_9CAUD</name>
<proteinExistence type="predicted"/>
<organism evidence="2">
    <name type="scientific">Siphoviridae sp. ctwfx1</name>
    <dbReference type="NCBI Taxonomy" id="2825732"/>
    <lineage>
        <taxon>Viruses</taxon>
        <taxon>Duplodnaviria</taxon>
        <taxon>Heunggongvirae</taxon>
        <taxon>Uroviricota</taxon>
        <taxon>Caudoviricetes</taxon>
    </lineage>
</organism>
<accession>A0A8S5UVE9</accession>
<sequence length="180" mass="19497">MEDRSTGMSWIAVLFVIIVVVAIFGGNLGGGWGWNRSGNPYPAQEGGCNRVSNCQVEKQGIVDAARTQYLIEQQSNDTRMAINASTEAITSQASRIYEQRLQETIFDLKMENQSLKNGIFTKEQTDALAAKISDCCCGFNRRLDAIECRMLTKPTLYGVAATGAGQIIPASCGCNGSTNL</sequence>